<proteinExistence type="inferred from homology"/>
<evidence type="ECO:0000256" key="10">
    <source>
        <dbReference type="PIRSR" id="PIRSR017269-1"/>
    </source>
</evidence>
<comment type="function">
    <text evidence="9">Catalytic subunit of tRNA (adenine-N(1)-)-methyltransferase, which catalyzes the formation of N(1)-methyladenine at position 58 (m1A58) in initiator methionyl-tRNA.</text>
</comment>
<evidence type="ECO:0000256" key="9">
    <source>
        <dbReference type="PIRNR" id="PIRNR017269"/>
    </source>
</evidence>
<dbReference type="EC" id="2.1.1.220" evidence="2 9"/>
<name>A0AAD5XNF0_9FUNG</name>
<evidence type="ECO:0000256" key="8">
    <source>
        <dbReference type="ARBA" id="ARBA00023242"/>
    </source>
</evidence>
<feature type="binding site" evidence="10">
    <location>
        <position position="191"/>
    </location>
    <ligand>
        <name>S-adenosyl-L-methionine</name>
        <dbReference type="ChEBI" id="CHEBI:59789"/>
    </ligand>
</feature>
<dbReference type="PANTHER" id="PTHR12133:SF2">
    <property type="entry name" value="TRNA (ADENINE(58)-N(1))-METHYLTRANSFERASE CATALYTIC SUBUNIT TRMT61A"/>
    <property type="match status" value="1"/>
</dbReference>
<dbReference type="SUPFAM" id="SSF53335">
    <property type="entry name" value="S-adenosyl-L-methionine-dependent methyltransferases"/>
    <property type="match status" value="1"/>
</dbReference>
<dbReference type="InterPro" id="IPR049470">
    <property type="entry name" value="TRM61_C"/>
</dbReference>
<dbReference type="GO" id="GO:0030488">
    <property type="term" value="P:tRNA methylation"/>
    <property type="evidence" value="ECO:0007669"/>
    <property type="project" value="InterPro"/>
</dbReference>
<dbReference type="AlphaFoldDB" id="A0AAD5XNF0"/>
<evidence type="ECO:0000256" key="4">
    <source>
        <dbReference type="ARBA" id="ARBA00022603"/>
    </source>
</evidence>
<keyword evidence="5 9" id="KW-0808">Transferase</keyword>
<dbReference type="GO" id="GO:0005634">
    <property type="term" value="C:nucleus"/>
    <property type="evidence" value="ECO:0007669"/>
    <property type="project" value="UniProtKB-SubCell"/>
</dbReference>
<dbReference type="FunFam" id="3.40.50.150:FF:000247">
    <property type="entry name" value="tRNA (adenine(58)-N(1))-methyltransferase catalytic subunit TRM61"/>
    <property type="match status" value="1"/>
</dbReference>
<reference evidence="13" key="1">
    <citation type="submission" date="2020-05" db="EMBL/GenBank/DDBJ databases">
        <title>Phylogenomic resolution of chytrid fungi.</title>
        <authorList>
            <person name="Stajich J.E."/>
            <person name="Amses K."/>
            <person name="Simmons R."/>
            <person name="Seto K."/>
            <person name="Myers J."/>
            <person name="Bonds A."/>
            <person name="Quandt C.A."/>
            <person name="Barry K."/>
            <person name="Liu P."/>
            <person name="Grigoriev I."/>
            <person name="Longcore J.E."/>
            <person name="James T.Y."/>
        </authorList>
    </citation>
    <scope>NUCLEOTIDE SEQUENCE</scope>
    <source>
        <strain evidence="13">JEL0379</strain>
    </source>
</reference>
<feature type="binding site" evidence="10">
    <location>
        <position position="173"/>
    </location>
    <ligand>
        <name>S-adenosyl-L-methionine</name>
        <dbReference type="ChEBI" id="CHEBI:59789"/>
    </ligand>
</feature>
<dbReference type="InterPro" id="IPR029063">
    <property type="entry name" value="SAM-dependent_MTases_sf"/>
</dbReference>
<evidence type="ECO:0000256" key="5">
    <source>
        <dbReference type="ARBA" id="ARBA00022679"/>
    </source>
</evidence>
<evidence type="ECO:0000256" key="7">
    <source>
        <dbReference type="ARBA" id="ARBA00022694"/>
    </source>
</evidence>
<comment type="catalytic activity">
    <reaction evidence="9">
        <text>adenosine(58) in tRNA + S-adenosyl-L-methionine = N(1)-methyladenosine(58) in tRNA + S-adenosyl-L-homocysteine + H(+)</text>
        <dbReference type="Rhea" id="RHEA:43152"/>
        <dbReference type="Rhea" id="RHEA-COMP:10365"/>
        <dbReference type="Rhea" id="RHEA-COMP:10366"/>
        <dbReference type="ChEBI" id="CHEBI:15378"/>
        <dbReference type="ChEBI" id="CHEBI:57856"/>
        <dbReference type="ChEBI" id="CHEBI:59789"/>
        <dbReference type="ChEBI" id="CHEBI:74411"/>
        <dbReference type="ChEBI" id="CHEBI:74491"/>
        <dbReference type="EC" id="2.1.1.220"/>
    </reaction>
</comment>
<gene>
    <name evidence="13" type="primary">TRM61</name>
    <name evidence="13" type="ORF">HDU87_003120</name>
</gene>
<feature type="region of interest" description="Disordered" evidence="11">
    <location>
        <begin position="253"/>
        <end position="304"/>
    </location>
</feature>
<dbReference type="Gene3D" id="3.10.330.20">
    <property type="match status" value="1"/>
</dbReference>
<sequence>MADAATVSRFGQFGTRSKHIAAGDCVIAYSGPQNMTFITVKAGAVFANSYGRYPHDSIIGVEWGSKHPSATGRGFIHLLWPTPELWTLSLPHRTQILYTPDISFITSFLDLRPGVKMIEAGTGSGSFSHAIARTIAPTGHLYTFEYNADRYEKALVEFQEHGLTELVTLEHRDVCSDGFEQRDLVDAVFLDLPSPWEALEAAKQTFKKHKTGKICCFSPCVEQVLRTTAELQKQGFVEIKMFEVLVRSYDSRKTEVRPLPTRADEEQRRHDIGNKKRKEREAAASSSASDAANPAKKVATEDGSVKVELAEEKVDEAAAAPASVNVSQPQEVRTVREFTGLKPPREATGHTSYLTFATLLPQIYRGSDGEKINDESA</sequence>
<evidence type="ECO:0000313" key="14">
    <source>
        <dbReference type="Proteomes" id="UP001212152"/>
    </source>
</evidence>
<keyword evidence="8 9" id="KW-0539">Nucleus</keyword>
<comment type="similarity">
    <text evidence="9">Belongs to the class I-like SAM-binding methyltransferase superfamily. TRM61 family.</text>
</comment>
<evidence type="ECO:0000256" key="2">
    <source>
        <dbReference type="ARBA" id="ARBA00012796"/>
    </source>
</evidence>
<dbReference type="PANTHER" id="PTHR12133">
    <property type="entry name" value="TRNA (ADENINE(58)-N(1))-METHYLTRANSFERASE"/>
    <property type="match status" value="1"/>
</dbReference>
<dbReference type="PIRSF" id="PIRSF017269">
    <property type="entry name" value="GCD14"/>
    <property type="match status" value="1"/>
</dbReference>
<dbReference type="GO" id="GO:0160107">
    <property type="term" value="F:tRNA (adenine(58)-N1)-methyltransferase activity"/>
    <property type="evidence" value="ECO:0007669"/>
    <property type="project" value="UniProtKB-EC"/>
</dbReference>
<feature type="binding site" evidence="10">
    <location>
        <position position="145"/>
    </location>
    <ligand>
        <name>S-adenosyl-L-methionine</name>
        <dbReference type="ChEBI" id="CHEBI:59789"/>
    </ligand>
</feature>
<evidence type="ECO:0000256" key="6">
    <source>
        <dbReference type="ARBA" id="ARBA00022691"/>
    </source>
</evidence>
<feature type="compositionally biased region" description="Basic and acidic residues" evidence="11">
    <location>
        <begin position="253"/>
        <end position="282"/>
    </location>
</feature>
<dbReference type="InterPro" id="IPR014816">
    <property type="entry name" value="tRNA_MeTrfase_Gcd14"/>
</dbReference>
<comment type="caution">
    <text evidence="13">The sequence shown here is derived from an EMBL/GenBank/DDBJ whole genome shotgun (WGS) entry which is preliminary data.</text>
</comment>
<evidence type="ECO:0000259" key="12">
    <source>
        <dbReference type="Pfam" id="PF08704"/>
    </source>
</evidence>
<dbReference type="Proteomes" id="UP001212152">
    <property type="component" value="Unassembled WGS sequence"/>
</dbReference>
<dbReference type="Gene3D" id="3.40.50.150">
    <property type="entry name" value="Vaccinia Virus protein VP39"/>
    <property type="match status" value="1"/>
</dbReference>
<evidence type="ECO:0000256" key="3">
    <source>
        <dbReference type="ARBA" id="ARBA00015963"/>
    </source>
</evidence>
<protein>
    <recommendedName>
        <fullName evidence="3 9">tRNA (adenine(58)-N(1))-methyltransferase catalytic subunit TRM61</fullName>
        <ecNumber evidence="2 9">2.1.1.220</ecNumber>
    </recommendedName>
</protein>
<evidence type="ECO:0000256" key="11">
    <source>
        <dbReference type="SAM" id="MobiDB-lite"/>
    </source>
</evidence>
<feature type="compositionally biased region" description="Low complexity" evidence="11">
    <location>
        <begin position="283"/>
        <end position="292"/>
    </location>
</feature>
<dbReference type="CDD" id="cd02440">
    <property type="entry name" value="AdoMet_MTases"/>
    <property type="match status" value="1"/>
</dbReference>
<accession>A0AAD5XNF0</accession>
<organism evidence="13 14">
    <name type="scientific">Geranomyces variabilis</name>
    <dbReference type="NCBI Taxonomy" id="109894"/>
    <lineage>
        <taxon>Eukaryota</taxon>
        <taxon>Fungi</taxon>
        <taxon>Fungi incertae sedis</taxon>
        <taxon>Chytridiomycota</taxon>
        <taxon>Chytridiomycota incertae sedis</taxon>
        <taxon>Chytridiomycetes</taxon>
        <taxon>Spizellomycetales</taxon>
        <taxon>Powellomycetaceae</taxon>
        <taxon>Geranomyces</taxon>
    </lineage>
</organism>
<evidence type="ECO:0000313" key="13">
    <source>
        <dbReference type="EMBL" id="KAJ3179162.1"/>
    </source>
</evidence>
<evidence type="ECO:0000256" key="1">
    <source>
        <dbReference type="ARBA" id="ARBA00004123"/>
    </source>
</evidence>
<dbReference type="EMBL" id="JADGJQ010000022">
    <property type="protein sequence ID" value="KAJ3179162.1"/>
    <property type="molecule type" value="Genomic_DNA"/>
</dbReference>
<dbReference type="Pfam" id="PF08704">
    <property type="entry name" value="GCD14"/>
    <property type="match status" value="1"/>
</dbReference>
<dbReference type="PROSITE" id="PS51620">
    <property type="entry name" value="SAM_TRM61"/>
    <property type="match status" value="1"/>
</dbReference>
<comment type="subcellular location">
    <subcellularLocation>
        <location evidence="1 9">Nucleus</location>
    </subcellularLocation>
</comment>
<dbReference type="GO" id="GO:0031515">
    <property type="term" value="C:tRNA (m1A) methyltransferase complex"/>
    <property type="evidence" value="ECO:0007669"/>
    <property type="project" value="UniProtKB-UniRule"/>
</dbReference>
<feature type="domain" description="tRNA (adenine(58)-N(1))-methyltransferase catalytic subunit TRM61 C-terminal" evidence="12">
    <location>
        <begin position="74"/>
        <end position="358"/>
    </location>
</feature>
<keyword evidence="4 9" id="KW-0489">Methyltransferase</keyword>
<keyword evidence="6 9" id="KW-0949">S-adenosyl-L-methionine</keyword>
<keyword evidence="14" id="KW-1185">Reference proteome</keyword>
<keyword evidence="7 9" id="KW-0819">tRNA processing</keyword>